<dbReference type="Pfam" id="PF19304">
    <property type="entry name" value="PGDH_inter"/>
    <property type="match status" value="1"/>
</dbReference>
<evidence type="ECO:0000256" key="3">
    <source>
        <dbReference type="ARBA" id="ARBA00005854"/>
    </source>
</evidence>
<reference evidence="11 12" key="1">
    <citation type="submission" date="2020-07" db="EMBL/GenBank/DDBJ databases">
        <authorList>
            <person name="Feng X."/>
        </authorList>
    </citation>
    <scope>NUCLEOTIDE SEQUENCE [LARGE SCALE GENOMIC DNA]</scope>
    <source>
        <strain evidence="11 12">JCM23202</strain>
    </source>
</reference>
<comment type="similarity">
    <text evidence="3 9">Belongs to the D-isomer specific 2-hydroxyacid dehydrogenase family.</text>
</comment>
<comment type="caution">
    <text evidence="11">The sequence shown here is derived from an EMBL/GenBank/DDBJ whole genome shotgun (WGS) entry which is preliminary data.</text>
</comment>
<dbReference type="PROSITE" id="PS51671">
    <property type="entry name" value="ACT"/>
    <property type="match status" value="1"/>
</dbReference>
<keyword evidence="9" id="KW-0718">Serine biosynthesis</keyword>
<accession>A0A7X1BA35</accession>
<dbReference type="InterPro" id="IPR036291">
    <property type="entry name" value="NAD(P)-bd_dom_sf"/>
</dbReference>
<dbReference type="CDD" id="cd12173">
    <property type="entry name" value="PGDH_4"/>
    <property type="match status" value="1"/>
</dbReference>
<evidence type="ECO:0000256" key="1">
    <source>
        <dbReference type="ARBA" id="ARBA00003800"/>
    </source>
</evidence>
<dbReference type="GO" id="GO:0004617">
    <property type="term" value="F:phosphoglycerate dehydrogenase activity"/>
    <property type="evidence" value="ECO:0007669"/>
    <property type="project" value="UniProtKB-UniRule"/>
</dbReference>
<comment type="catalytic activity">
    <reaction evidence="8 9">
        <text>(2R)-3-phosphoglycerate + NAD(+) = 3-phosphooxypyruvate + NADH + H(+)</text>
        <dbReference type="Rhea" id="RHEA:12641"/>
        <dbReference type="ChEBI" id="CHEBI:15378"/>
        <dbReference type="ChEBI" id="CHEBI:18110"/>
        <dbReference type="ChEBI" id="CHEBI:57540"/>
        <dbReference type="ChEBI" id="CHEBI:57945"/>
        <dbReference type="ChEBI" id="CHEBI:58272"/>
        <dbReference type="EC" id="1.1.1.95"/>
    </reaction>
</comment>
<dbReference type="InterPro" id="IPR006140">
    <property type="entry name" value="D-isomer_DH_NAD-bd"/>
</dbReference>
<dbReference type="Pfam" id="PF00389">
    <property type="entry name" value="2-Hacid_dh"/>
    <property type="match status" value="1"/>
</dbReference>
<evidence type="ECO:0000313" key="11">
    <source>
        <dbReference type="EMBL" id="MBC2608124.1"/>
    </source>
</evidence>
<keyword evidence="6 9" id="KW-0520">NAD</keyword>
<dbReference type="PROSITE" id="PS00671">
    <property type="entry name" value="D_2_HYDROXYACID_DH_3"/>
    <property type="match status" value="1"/>
</dbReference>
<proteinExistence type="inferred from homology"/>
<dbReference type="Pfam" id="PF02826">
    <property type="entry name" value="2-Hacid_dh_C"/>
    <property type="match status" value="1"/>
</dbReference>
<comment type="catalytic activity">
    <reaction evidence="7">
        <text>(R)-2-hydroxyglutarate + NAD(+) = 2-oxoglutarate + NADH + H(+)</text>
        <dbReference type="Rhea" id="RHEA:49612"/>
        <dbReference type="ChEBI" id="CHEBI:15378"/>
        <dbReference type="ChEBI" id="CHEBI:15801"/>
        <dbReference type="ChEBI" id="CHEBI:16810"/>
        <dbReference type="ChEBI" id="CHEBI:57540"/>
        <dbReference type="ChEBI" id="CHEBI:57945"/>
        <dbReference type="EC" id="1.1.1.399"/>
    </reaction>
</comment>
<keyword evidence="5 9" id="KW-0560">Oxidoreductase</keyword>
<dbReference type="InterPro" id="IPR045865">
    <property type="entry name" value="ACT-like_dom_sf"/>
</dbReference>
<dbReference type="AlphaFoldDB" id="A0A7X1BA35"/>
<dbReference type="FunFam" id="3.40.50.720:FF:000021">
    <property type="entry name" value="D-3-phosphoglycerate dehydrogenase"/>
    <property type="match status" value="1"/>
</dbReference>
<evidence type="ECO:0000256" key="2">
    <source>
        <dbReference type="ARBA" id="ARBA00005216"/>
    </source>
</evidence>
<dbReference type="PANTHER" id="PTHR42938">
    <property type="entry name" value="FORMATE DEHYDROGENASE 1"/>
    <property type="match status" value="1"/>
</dbReference>
<organism evidence="11 12">
    <name type="scientific">Pelagicoccus albus</name>
    <dbReference type="NCBI Taxonomy" id="415222"/>
    <lineage>
        <taxon>Bacteria</taxon>
        <taxon>Pseudomonadati</taxon>
        <taxon>Verrucomicrobiota</taxon>
        <taxon>Opitutia</taxon>
        <taxon>Puniceicoccales</taxon>
        <taxon>Pelagicoccaceae</taxon>
        <taxon>Pelagicoccus</taxon>
    </lineage>
</organism>
<dbReference type="UniPathway" id="UPA00135">
    <property type="reaction ID" value="UER00196"/>
</dbReference>
<evidence type="ECO:0000259" key="10">
    <source>
        <dbReference type="PROSITE" id="PS51671"/>
    </source>
</evidence>
<dbReference type="InterPro" id="IPR045626">
    <property type="entry name" value="PGDH_ASB_dom"/>
</dbReference>
<feature type="domain" description="ACT" evidence="10">
    <location>
        <begin position="460"/>
        <end position="532"/>
    </location>
</feature>
<dbReference type="Gene3D" id="3.30.70.260">
    <property type="match status" value="1"/>
</dbReference>
<evidence type="ECO:0000256" key="5">
    <source>
        <dbReference type="ARBA" id="ARBA00023002"/>
    </source>
</evidence>
<gene>
    <name evidence="11" type="ORF">H5P27_18865</name>
</gene>
<dbReference type="InterPro" id="IPR029009">
    <property type="entry name" value="ASB_dom_sf"/>
</dbReference>
<dbReference type="PANTHER" id="PTHR42938:SF47">
    <property type="entry name" value="HYDROXYPYRUVATE REDUCTASE"/>
    <property type="match status" value="1"/>
</dbReference>
<dbReference type="InterPro" id="IPR029753">
    <property type="entry name" value="D-isomer_DH_CS"/>
</dbReference>
<dbReference type="SUPFAM" id="SSF55021">
    <property type="entry name" value="ACT-like"/>
    <property type="match status" value="1"/>
</dbReference>
<dbReference type="RefSeq" id="WP_185661978.1">
    <property type="nucleotide sequence ID" value="NZ_CAWPOO010000013.1"/>
</dbReference>
<name>A0A7X1BA35_9BACT</name>
<dbReference type="SUPFAM" id="SSF143548">
    <property type="entry name" value="Serine metabolism enzymes domain"/>
    <property type="match status" value="1"/>
</dbReference>
<dbReference type="GO" id="GO:0051287">
    <property type="term" value="F:NAD binding"/>
    <property type="evidence" value="ECO:0007669"/>
    <property type="project" value="UniProtKB-UniRule"/>
</dbReference>
<comment type="function">
    <text evidence="1">Catalyzes the reversible oxidation of 3-phospho-D-glycerate to 3-phosphonooxypyruvate, the first step of the phosphorylated L-serine biosynthesis pathway. Also catalyzes the reversible oxidation of 2-hydroxyglutarate to 2-oxoglutarate.</text>
</comment>
<dbReference type="Gene3D" id="3.40.50.720">
    <property type="entry name" value="NAD(P)-binding Rossmann-like Domain"/>
    <property type="match status" value="2"/>
</dbReference>
<evidence type="ECO:0000256" key="6">
    <source>
        <dbReference type="ARBA" id="ARBA00023027"/>
    </source>
</evidence>
<evidence type="ECO:0000256" key="7">
    <source>
        <dbReference type="ARBA" id="ARBA00048126"/>
    </source>
</evidence>
<dbReference type="SUPFAM" id="SSF52283">
    <property type="entry name" value="Formate/glycerate dehydrogenase catalytic domain-like"/>
    <property type="match status" value="1"/>
</dbReference>
<dbReference type="Proteomes" id="UP000526501">
    <property type="component" value="Unassembled WGS sequence"/>
</dbReference>
<keyword evidence="12" id="KW-1185">Reference proteome</keyword>
<dbReference type="InterPro" id="IPR006139">
    <property type="entry name" value="D-isomer_2_OHA_DH_cat_dom"/>
</dbReference>
<dbReference type="InterPro" id="IPR006236">
    <property type="entry name" value="PGDH"/>
</dbReference>
<dbReference type="InterPro" id="IPR002912">
    <property type="entry name" value="ACT_dom"/>
</dbReference>
<protein>
    <recommendedName>
        <fullName evidence="4 9">D-3-phosphoglycerate dehydrogenase</fullName>
        <ecNumber evidence="9">1.1.1.95</ecNumber>
    </recommendedName>
</protein>
<comment type="pathway">
    <text evidence="2 9">Amino-acid biosynthesis; L-serine biosynthesis; L-serine from 3-phospho-D-glycerate: step 1/3.</text>
</comment>
<dbReference type="Gene3D" id="3.30.1330.90">
    <property type="entry name" value="D-3-phosphoglycerate dehydrogenase, domain 3"/>
    <property type="match status" value="1"/>
</dbReference>
<keyword evidence="9" id="KW-0028">Amino-acid biosynthesis</keyword>
<sequence>MKILVADKISSIGVDFLKQQEGFEVVEAYGTFKEDYSKFLELAKGAAAIIVRSDSKVNREVFEAAAPTLKAVGRAGVGVDNIDAEAATDYGVVVMNTPGGNTIATAELTFTHMLCGARPVAQAAQSMREGRWDRKIYGGSELFKKTLGVCGMGRIGAEVAKRAKAFGMTVLAYDPYLSATKAEAMGVKQVELDKLFRESDYITVHMPLTDATRGMINKDAISTMKDGVRLFNCARGGIIDEDALLEGLESGKVAAAGLDVYTSEPPAEDHPFRSQKNLNLTPHLGASTEEAQESVGLEIAESVTSVLRGGGIRNAINMPSLDEATLKTVGPYLELCSALGSLVHQLALEKVSKVKITYSGKVVDLDANSLTRGILKGFLKDVSSNVNFVNALVIMERLGLPVDVLKSSEETDYVELIKVEAECVNGEKVSAEGTLIGKGNTPRIVAINGREVEVEPHGCMLVIANSDELGIVGKIGNIIGKDGVNIAAMSLSRNEVGGIALNIACLDSEPSAQAIAEIKAIEAIKQAKIVHL</sequence>
<dbReference type="EC" id="1.1.1.95" evidence="9"/>
<dbReference type="EMBL" id="JACHVC010000013">
    <property type="protein sequence ID" value="MBC2608124.1"/>
    <property type="molecule type" value="Genomic_DNA"/>
</dbReference>
<dbReference type="GO" id="GO:0006564">
    <property type="term" value="P:L-serine biosynthetic process"/>
    <property type="evidence" value="ECO:0007669"/>
    <property type="project" value="UniProtKB-UniRule"/>
</dbReference>
<dbReference type="NCBIfam" id="TIGR01327">
    <property type="entry name" value="PGDH"/>
    <property type="match status" value="1"/>
</dbReference>
<evidence type="ECO:0000313" key="12">
    <source>
        <dbReference type="Proteomes" id="UP000526501"/>
    </source>
</evidence>
<evidence type="ECO:0000256" key="4">
    <source>
        <dbReference type="ARBA" id="ARBA00021582"/>
    </source>
</evidence>
<dbReference type="SUPFAM" id="SSF51735">
    <property type="entry name" value="NAD(P)-binding Rossmann-fold domains"/>
    <property type="match status" value="1"/>
</dbReference>
<evidence type="ECO:0000256" key="9">
    <source>
        <dbReference type="RuleBase" id="RU363003"/>
    </source>
</evidence>
<dbReference type="CDD" id="cd04902">
    <property type="entry name" value="ACT_3PGDH-xct"/>
    <property type="match status" value="1"/>
</dbReference>
<evidence type="ECO:0000256" key="8">
    <source>
        <dbReference type="ARBA" id="ARBA00048731"/>
    </source>
</evidence>